<organism evidence="2 3">
    <name type="scientific">Stephania cephalantha</name>
    <dbReference type="NCBI Taxonomy" id="152367"/>
    <lineage>
        <taxon>Eukaryota</taxon>
        <taxon>Viridiplantae</taxon>
        <taxon>Streptophyta</taxon>
        <taxon>Embryophyta</taxon>
        <taxon>Tracheophyta</taxon>
        <taxon>Spermatophyta</taxon>
        <taxon>Magnoliopsida</taxon>
        <taxon>Ranunculales</taxon>
        <taxon>Menispermaceae</taxon>
        <taxon>Menispermoideae</taxon>
        <taxon>Cissampelideae</taxon>
        <taxon>Stephania</taxon>
    </lineage>
</organism>
<gene>
    <name evidence="2" type="ORF">Scep_012058</name>
</gene>
<feature type="transmembrane region" description="Helical" evidence="1">
    <location>
        <begin position="19"/>
        <end position="37"/>
    </location>
</feature>
<evidence type="ECO:0000313" key="3">
    <source>
        <dbReference type="Proteomes" id="UP001419268"/>
    </source>
</evidence>
<keyword evidence="1" id="KW-0812">Transmembrane</keyword>
<keyword evidence="1" id="KW-0472">Membrane</keyword>
<dbReference type="AlphaFoldDB" id="A0AAP0JFB9"/>
<keyword evidence="1" id="KW-1133">Transmembrane helix</keyword>
<keyword evidence="3" id="KW-1185">Reference proteome</keyword>
<proteinExistence type="predicted"/>
<protein>
    <submittedName>
        <fullName evidence="2">Uncharacterized protein</fullName>
    </submittedName>
</protein>
<dbReference type="Proteomes" id="UP001419268">
    <property type="component" value="Unassembled WGS sequence"/>
</dbReference>
<evidence type="ECO:0000313" key="2">
    <source>
        <dbReference type="EMBL" id="KAK9132530.1"/>
    </source>
</evidence>
<dbReference type="EMBL" id="JBBNAG010000005">
    <property type="protein sequence ID" value="KAK9132530.1"/>
    <property type="molecule type" value="Genomic_DNA"/>
</dbReference>
<evidence type="ECO:0000256" key="1">
    <source>
        <dbReference type="SAM" id="Phobius"/>
    </source>
</evidence>
<comment type="caution">
    <text evidence="2">The sequence shown here is derived from an EMBL/GenBank/DDBJ whole genome shotgun (WGS) entry which is preliminary data.</text>
</comment>
<reference evidence="2 3" key="1">
    <citation type="submission" date="2024-01" db="EMBL/GenBank/DDBJ databases">
        <title>Genome assemblies of Stephania.</title>
        <authorList>
            <person name="Yang L."/>
        </authorList>
    </citation>
    <scope>NUCLEOTIDE SEQUENCE [LARGE SCALE GENOMIC DNA]</scope>
    <source>
        <strain evidence="2">JXDWG</strain>
        <tissue evidence="2">Leaf</tissue>
    </source>
</reference>
<sequence>MPWGYDVARVFNFIFDHELGCMLYVVDILAVFVFLSIDNVFVLLLFGQPQCALPMFFFFVLHFHRKKINHSWPKNIIISSIMSMLKSSMQILINYSMSLWQSSAFIIRPRAHAYFINPS</sequence>
<feature type="transmembrane region" description="Helical" evidence="1">
    <location>
        <begin position="43"/>
        <end position="63"/>
    </location>
</feature>
<name>A0AAP0JFB9_9MAGN</name>
<accession>A0AAP0JFB9</accession>